<dbReference type="EMBL" id="LAYY01000004">
    <property type="protein sequence ID" value="KKK39237.1"/>
    <property type="molecule type" value="Genomic_DNA"/>
</dbReference>
<dbReference type="GO" id="GO:0005886">
    <property type="term" value="C:plasma membrane"/>
    <property type="evidence" value="ECO:0007669"/>
    <property type="project" value="UniProtKB-SubCell"/>
</dbReference>
<feature type="domain" description="YetF-like N-terminal transmembrane" evidence="9">
    <location>
        <begin position="6"/>
        <end position="78"/>
    </location>
</feature>
<keyword evidence="5 7" id="KW-1133">Transmembrane helix</keyword>
<organism evidence="10 11">
    <name type="scientific">Mesobacillus campisalis</name>
    <dbReference type="NCBI Taxonomy" id="1408103"/>
    <lineage>
        <taxon>Bacteria</taxon>
        <taxon>Bacillati</taxon>
        <taxon>Bacillota</taxon>
        <taxon>Bacilli</taxon>
        <taxon>Bacillales</taxon>
        <taxon>Bacillaceae</taxon>
        <taxon>Mesobacillus</taxon>
    </lineage>
</organism>
<proteinExistence type="inferred from homology"/>
<keyword evidence="4 7" id="KW-0812">Transmembrane</keyword>
<feature type="transmembrane region" description="Helical" evidence="7">
    <location>
        <begin position="7"/>
        <end position="26"/>
    </location>
</feature>
<gene>
    <name evidence="10" type="ORF">WQ57_04440</name>
</gene>
<dbReference type="InterPro" id="IPR023090">
    <property type="entry name" value="UPF0702_alpha/beta_dom_sf"/>
</dbReference>
<dbReference type="InterPro" id="IPR048454">
    <property type="entry name" value="YetF_N"/>
</dbReference>
<evidence type="ECO:0000256" key="2">
    <source>
        <dbReference type="ARBA" id="ARBA00006448"/>
    </source>
</evidence>
<feature type="transmembrane region" description="Helical" evidence="7">
    <location>
        <begin position="33"/>
        <end position="53"/>
    </location>
</feature>
<accession>A0A0M2T1W7</accession>
<dbReference type="RefSeq" id="WP_046522729.1">
    <property type="nucleotide sequence ID" value="NZ_LAYY01000004.1"/>
</dbReference>
<dbReference type="Gene3D" id="3.30.240.20">
    <property type="entry name" value="bsu07140 like domains"/>
    <property type="match status" value="2"/>
</dbReference>
<evidence type="ECO:0000256" key="1">
    <source>
        <dbReference type="ARBA" id="ARBA00004651"/>
    </source>
</evidence>
<dbReference type="Pfam" id="PF20730">
    <property type="entry name" value="YetF_N"/>
    <property type="match status" value="1"/>
</dbReference>
<evidence type="ECO:0000256" key="6">
    <source>
        <dbReference type="ARBA" id="ARBA00023136"/>
    </source>
</evidence>
<comment type="similarity">
    <text evidence="2">Belongs to the UPF0702 family.</text>
</comment>
<dbReference type="Pfam" id="PF04239">
    <property type="entry name" value="DUF421"/>
    <property type="match status" value="1"/>
</dbReference>
<evidence type="ECO:0000259" key="9">
    <source>
        <dbReference type="Pfam" id="PF20730"/>
    </source>
</evidence>
<reference evidence="10 11" key="1">
    <citation type="submission" date="2015-04" db="EMBL/GenBank/DDBJ databases">
        <title>Taxonomic description and genome sequence of Bacillus campisalis sp. nov., a novel member of the genus Bacillus isolated from solar saltern.</title>
        <authorList>
            <person name="Mathan Kumar R."/>
            <person name="Kaur G."/>
            <person name="Kumar A."/>
            <person name="Singh N.K."/>
            <person name="Kaur N."/>
            <person name="Kumar N."/>
            <person name="Mayilraj S."/>
        </authorList>
    </citation>
    <scope>NUCLEOTIDE SEQUENCE [LARGE SCALE GENOMIC DNA]</scope>
    <source>
        <strain evidence="10 11">SA2-6</strain>
    </source>
</reference>
<comment type="caution">
    <text evidence="10">The sequence shown here is derived from an EMBL/GenBank/DDBJ whole genome shotgun (WGS) entry which is preliminary data.</text>
</comment>
<evidence type="ECO:0000256" key="5">
    <source>
        <dbReference type="ARBA" id="ARBA00022989"/>
    </source>
</evidence>
<dbReference type="Proteomes" id="UP000034166">
    <property type="component" value="Unassembled WGS sequence"/>
</dbReference>
<evidence type="ECO:0000256" key="3">
    <source>
        <dbReference type="ARBA" id="ARBA00022475"/>
    </source>
</evidence>
<evidence type="ECO:0000313" key="11">
    <source>
        <dbReference type="Proteomes" id="UP000034166"/>
    </source>
</evidence>
<feature type="transmembrane region" description="Helical" evidence="7">
    <location>
        <begin position="59"/>
        <end position="81"/>
    </location>
</feature>
<name>A0A0M2T1W7_9BACI</name>
<comment type="subcellular location">
    <subcellularLocation>
        <location evidence="1">Cell membrane</location>
        <topology evidence="1">Multi-pass membrane protein</topology>
    </subcellularLocation>
</comment>
<protein>
    <submittedName>
        <fullName evidence="10">Membrane protein</fullName>
    </submittedName>
</protein>
<dbReference type="PATRIC" id="fig|1408103.3.peg.998"/>
<keyword evidence="3" id="KW-1003">Cell membrane</keyword>
<keyword evidence="11" id="KW-1185">Reference proteome</keyword>
<evidence type="ECO:0000259" key="8">
    <source>
        <dbReference type="Pfam" id="PF04239"/>
    </source>
</evidence>
<dbReference type="InterPro" id="IPR007353">
    <property type="entry name" value="DUF421"/>
</dbReference>
<dbReference type="PANTHER" id="PTHR34582">
    <property type="entry name" value="UPF0702 TRANSMEMBRANE PROTEIN YCAP"/>
    <property type="match status" value="1"/>
</dbReference>
<sequence length="236" mass="26889">MLEVSEIMLRSFAAFTILFIGARILGKQTISQMTIFDFIAAITLGGITANLASNTKIAVHHPVISFSTFVLIIFTMAIISLRNKRGRKLFAGDPTVVIENGKILESNMKKMRYTLDYLNQQLRQKDVFDIGTIQFALVETNGNLSVLKKPEYRTPINKDFSIHLNSQERLPIELIMDGTIINKNLADNNLSHRWLYSELNKRKVQPKDVVYAVLAPNNKVYLDIYRDQIDSPVDRE</sequence>
<evidence type="ECO:0000256" key="7">
    <source>
        <dbReference type="SAM" id="Phobius"/>
    </source>
</evidence>
<dbReference type="PANTHER" id="PTHR34582:SF7">
    <property type="entry name" value="UPF0702 TRANSMEMBRANE PROTEIN YDFS"/>
    <property type="match status" value="1"/>
</dbReference>
<dbReference type="AlphaFoldDB" id="A0A0M2T1W7"/>
<keyword evidence="6 7" id="KW-0472">Membrane</keyword>
<feature type="domain" description="YetF C-terminal" evidence="8">
    <location>
        <begin position="82"/>
        <end position="212"/>
    </location>
</feature>
<evidence type="ECO:0000256" key="4">
    <source>
        <dbReference type="ARBA" id="ARBA00022692"/>
    </source>
</evidence>
<evidence type="ECO:0000313" key="10">
    <source>
        <dbReference type="EMBL" id="KKK39237.1"/>
    </source>
</evidence>
<dbReference type="OrthoDB" id="9778331at2"/>